<accession>A0A9D4IP74</accession>
<evidence type="ECO:0000256" key="1">
    <source>
        <dbReference type="SAM" id="MobiDB-lite"/>
    </source>
</evidence>
<evidence type="ECO:0000313" key="3">
    <source>
        <dbReference type="Proteomes" id="UP000828390"/>
    </source>
</evidence>
<dbReference type="Proteomes" id="UP000828390">
    <property type="component" value="Unassembled WGS sequence"/>
</dbReference>
<gene>
    <name evidence="2" type="ORF">DPMN_157828</name>
</gene>
<reference evidence="2" key="2">
    <citation type="submission" date="2020-11" db="EMBL/GenBank/DDBJ databases">
        <authorList>
            <person name="McCartney M.A."/>
            <person name="Auch B."/>
            <person name="Kono T."/>
            <person name="Mallez S."/>
            <person name="Becker A."/>
            <person name="Gohl D.M."/>
            <person name="Silverstein K.A.T."/>
            <person name="Koren S."/>
            <person name="Bechman K.B."/>
            <person name="Herman A."/>
            <person name="Abrahante J.E."/>
            <person name="Garbe J."/>
        </authorList>
    </citation>
    <scope>NUCLEOTIDE SEQUENCE</scope>
    <source>
        <strain evidence="2">Duluth1</strain>
        <tissue evidence="2">Whole animal</tissue>
    </source>
</reference>
<feature type="region of interest" description="Disordered" evidence="1">
    <location>
        <begin position="1"/>
        <end position="23"/>
    </location>
</feature>
<sequence>MQPEQGPDEWADDIRRSGPSSMPCSGAPLMAIIHRSESADKIQVIEVYLCLDPNFLYLF</sequence>
<dbReference type="AlphaFoldDB" id="A0A9D4IP74"/>
<reference evidence="2" key="1">
    <citation type="journal article" date="2019" name="bioRxiv">
        <title>The Genome of the Zebra Mussel, Dreissena polymorpha: A Resource for Invasive Species Research.</title>
        <authorList>
            <person name="McCartney M.A."/>
            <person name="Auch B."/>
            <person name="Kono T."/>
            <person name="Mallez S."/>
            <person name="Zhang Y."/>
            <person name="Obille A."/>
            <person name="Becker A."/>
            <person name="Abrahante J.E."/>
            <person name="Garbe J."/>
            <person name="Badalamenti J.P."/>
            <person name="Herman A."/>
            <person name="Mangelson H."/>
            <person name="Liachko I."/>
            <person name="Sullivan S."/>
            <person name="Sone E.D."/>
            <person name="Koren S."/>
            <person name="Silverstein K.A.T."/>
            <person name="Beckman K.B."/>
            <person name="Gohl D.M."/>
        </authorList>
    </citation>
    <scope>NUCLEOTIDE SEQUENCE</scope>
    <source>
        <strain evidence="2">Duluth1</strain>
        <tissue evidence="2">Whole animal</tissue>
    </source>
</reference>
<comment type="caution">
    <text evidence="2">The sequence shown here is derived from an EMBL/GenBank/DDBJ whole genome shotgun (WGS) entry which is preliminary data.</text>
</comment>
<protein>
    <submittedName>
        <fullName evidence="2">Uncharacterized protein</fullName>
    </submittedName>
</protein>
<organism evidence="2 3">
    <name type="scientific">Dreissena polymorpha</name>
    <name type="common">Zebra mussel</name>
    <name type="synonym">Mytilus polymorpha</name>
    <dbReference type="NCBI Taxonomy" id="45954"/>
    <lineage>
        <taxon>Eukaryota</taxon>
        <taxon>Metazoa</taxon>
        <taxon>Spiralia</taxon>
        <taxon>Lophotrochozoa</taxon>
        <taxon>Mollusca</taxon>
        <taxon>Bivalvia</taxon>
        <taxon>Autobranchia</taxon>
        <taxon>Heteroconchia</taxon>
        <taxon>Euheterodonta</taxon>
        <taxon>Imparidentia</taxon>
        <taxon>Neoheterodontei</taxon>
        <taxon>Myida</taxon>
        <taxon>Dreissenoidea</taxon>
        <taxon>Dreissenidae</taxon>
        <taxon>Dreissena</taxon>
    </lineage>
</organism>
<dbReference type="EMBL" id="JAIWYP010000008">
    <property type="protein sequence ID" value="KAH3780019.1"/>
    <property type="molecule type" value="Genomic_DNA"/>
</dbReference>
<name>A0A9D4IP74_DREPO</name>
<feature type="compositionally biased region" description="Acidic residues" evidence="1">
    <location>
        <begin position="1"/>
        <end position="11"/>
    </location>
</feature>
<proteinExistence type="predicted"/>
<keyword evidence="3" id="KW-1185">Reference proteome</keyword>
<evidence type="ECO:0000313" key="2">
    <source>
        <dbReference type="EMBL" id="KAH3780019.1"/>
    </source>
</evidence>